<keyword evidence="2" id="KW-1185">Reference proteome</keyword>
<sequence length="186" mass="20299">MVLDVPGGDSAEGMAIVERANVMKAAGSYGATSEFLAPKPSFFNILYTHPKFGAMPQWGEVQHRIKYTEPIALLPNLNSVKGAAIDPALRRATRVPWGQGQSSSAFLPLHLTQLPSSPLGKHPAPTPEMPVVDNYSALGKVPYHQSAPESLNPWVRNPPHRASTRQIYERLYGPEKKVPQKSKGVL</sequence>
<name>A0A0M0KBM2_9EUKA</name>
<comment type="caution">
    <text evidence="1">The sequence shown here is derived from an EMBL/GenBank/DDBJ whole genome shotgun (WGS) entry which is preliminary data.</text>
</comment>
<dbReference type="Proteomes" id="UP000037460">
    <property type="component" value="Unassembled WGS sequence"/>
</dbReference>
<reference evidence="2" key="1">
    <citation type="journal article" date="2015" name="PLoS Genet.">
        <title>Genome Sequence and Transcriptome Analyses of Chrysochromulina tobin: Metabolic Tools for Enhanced Algal Fitness in the Prominent Order Prymnesiales (Haptophyceae).</title>
        <authorList>
            <person name="Hovde B.T."/>
            <person name="Deodato C.R."/>
            <person name="Hunsperger H.M."/>
            <person name="Ryken S.A."/>
            <person name="Yost W."/>
            <person name="Jha R.K."/>
            <person name="Patterson J."/>
            <person name="Monnat R.J. Jr."/>
            <person name="Barlow S.B."/>
            <person name="Starkenburg S.R."/>
            <person name="Cattolico R.A."/>
        </authorList>
    </citation>
    <scope>NUCLEOTIDE SEQUENCE</scope>
    <source>
        <strain evidence="2">CCMP291</strain>
    </source>
</reference>
<dbReference type="AlphaFoldDB" id="A0A0M0KBM2"/>
<evidence type="ECO:0000313" key="1">
    <source>
        <dbReference type="EMBL" id="KOO35818.1"/>
    </source>
</evidence>
<organism evidence="1 2">
    <name type="scientific">Chrysochromulina tobinii</name>
    <dbReference type="NCBI Taxonomy" id="1460289"/>
    <lineage>
        <taxon>Eukaryota</taxon>
        <taxon>Haptista</taxon>
        <taxon>Haptophyta</taxon>
        <taxon>Prymnesiophyceae</taxon>
        <taxon>Prymnesiales</taxon>
        <taxon>Chrysochromulinaceae</taxon>
        <taxon>Chrysochromulina</taxon>
    </lineage>
</organism>
<gene>
    <name evidence="1" type="ORF">Ctob_014702</name>
</gene>
<protein>
    <submittedName>
        <fullName evidence="1">Uncharacterized protein</fullName>
    </submittedName>
</protein>
<accession>A0A0M0KBM2</accession>
<evidence type="ECO:0000313" key="2">
    <source>
        <dbReference type="Proteomes" id="UP000037460"/>
    </source>
</evidence>
<proteinExistence type="predicted"/>
<dbReference type="EMBL" id="JWZX01000742">
    <property type="protein sequence ID" value="KOO35818.1"/>
    <property type="molecule type" value="Genomic_DNA"/>
</dbReference>